<protein>
    <submittedName>
        <fullName evidence="1">Uncharacterized protein</fullName>
    </submittedName>
</protein>
<accession>A0A9X1LVM0</accession>
<reference evidence="1" key="1">
    <citation type="submission" date="2021-04" db="EMBL/GenBank/DDBJ databases">
        <title>Microbacterium tenobrionis sp. nov. and Microbacterium allomyrinae sp. nov., isolated from larvae of Tenobrio molitor and Allomyrina dichotoma, respectively.</title>
        <authorList>
            <person name="Lee S.D."/>
        </authorList>
    </citation>
    <scope>NUCLEOTIDE SEQUENCE</scope>
    <source>
        <strain evidence="1">BWT-G7</strain>
    </source>
</reference>
<proteinExistence type="predicted"/>
<name>A0A9X1LVM0_9MICO</name>
<gene>
    <name evidence="1" type="ORF">KEC57_10825</name>
</gene>
<evidence type="ECO:0000313" key="2">
    <source>
        <dbReference type="Proteomes" id="UP001139354"/>
    </source>
</evidence>
<sequence>MPSDDRDQVAKRKIRKFLNRSAAGLGQPIIDLRDAATGQMTMQLVWATDDRGRPTHVIDLEQPTLDRATMNSVIVDCRVFFLAQEDCFLPGVVSALRSLLTPEQSRDRRPLVQHVGQIVNSRGLTMPEGRAPMYSGRLESDNGLGPNRLLGTDQVTMDYIYGVALHEDDERRARLENVDEESIPLAVILQLDSLLHVIHNVRRQVVHDLESGYFRLD</sequence>
<comment type="caution">
    <text evidence="1">The sequence shown here is derived from an EMBL/GenBank/DDBJ whole genome shotgun (WGS) entry which is preliminary data.</text>
</comment>
<evidence type="ECO:0000313" key="1">
    <source>
        <dbReference type="EMBL" id="MCC2032672.1"/>
    </source>
</evidence>
<dbReference type="AlphaFoldDB" id="A0A9X1LVM0"/>
<dbReference type="RefSeq" id="WP_229384638.1">
    <property type="nucleotide sequence ID" value="NZ_JAGTTN010000003.1"/>
</dbReference>
<keyword evidence="2" id="KW-1185">Reference proteome</keyword>
<dbReference type="EMBL" id="JAGTTN010000003">
    <property type="protein sequence ID" value="MCC2032672.1"/>
    <property type="molecule type" value="Genomic_DNA"/>
</dbReference>
<organism evidence="1 2">
    <name type="scientific">Microbacterium allomyrinae</name>
    <dbReference type="NCBI Taxonomy" id="2830666"/>
    <lineage>
        <taxon>Bacteria</taxon>
        <taxon>Bacillati</taxon>
        <taxon>Actinomycetota</taxon>
        <taxon>Actinomycetes</taxon>
        <taxon>Micrococcales</taxon>
        <taxon>Microbacteriaceae</taxon>
        <taxon>Microbacterium</taxon>
    </lineage>
</organism>
<dbReference type="Proteomes" id="UP001139354">
    <property type="component" value="Unassembled WGS sequence"/>
</dbReference>